<comment type="caution">
    <text evidence="2">The sequence shown here is derived from an EMBL/GenBank/DDBJ whole genome shotgun (WGS) entry which is preliminary data.</text>
</comment>
<reference evidence="2 3" key="1">
    <citation type="submission" date="2022-05" db="EMBL/GenBank/DDBJ databases">
        <title>Flavobacterium sp., isolated from activated sludge.</title>
        <authorList>
            <person name="Ran Q."/>
        </authorList>
    </citation>
    <scope>NUCLEOTIDE SEQUENCE [LARGE SCALE GENOMIC DNA]</scope>
    <source>
        <strain evidence="2 3">HXWNR69</strain>
    </source>
</reference>
<proteinExistence type="predicted"/>
<evidence type="ECO:0000313" key="3">
    <source>
        <dbReference type="Proteomes" id="UP001203342"/>
    </source>
</evidence>
<dbReference type="Proteomes" id="UP001203342">
    <property type="component" value="Unassembled WGS sequence"/>
</dbReference>
<organism evidence="2 3">
    <name type="scientific">Flavobacterium fragile</name>
    <dbReference type="NCBI Taxonomy" id="2949085"/>
    <lineage>
        <taxon>Bacteria</taxon>
        <taxon>Pseudomonadati</taxon>
        <taxon>Bacteroidota</taxon>
        <taxon>Flavobacteriia</taxon>
        <taxon>Flavobacteriales</taxon>
        <taxon>Flavobacteriaceae</taxon>
        <taxon>Flavobacterium</taxon>
    </lineage>
</organism>
<keyword evidence="3" id="KW-1185">Reference proteome</keyword>
<feature type="signal peptide" evidence="1">
    <location>
        <begin position="1"/>
        <end position="20"/>
    </location>
</feature>
<evidence type="ECO:0000313" key="2">
    <source>
        <dbReference type="EMBL" id="MCL9769430.1"/>
    </source>
</evidence>
<name>A0ABT0TEM3_9FLAO</name>
<accession>A0ABT0TEM3</accession>
<keyword evidence="1" id="KW-0732">Signal</keyword>
<feature type="chain" id="PRO_5047410704" evidence="1">
    <location>
        <begin position="21"/>
        <end position="98"/>
    </location>
</feature>
<evidence type="ECO:0000256" key="1">
    <source>
        <dbReference type="SAM" id="SignalP"/>
    </source>
</evidence>
<dbReference type="RefSeq" id="WP_250580235.1">
    <property type="nucleotide sequence ID" value="NZ_JAMLJN010000002.1"/>
</dbReference>
<gene>
    <name evidence="2" type="ORF">NAT47_03280</name>
</gene>
<sequence>MQKMIFSAVALVAFSFAGMANEIEEKKVETKTTETKKVEVLEEKVVLRNNCDAYADEIYNMFRSSGYTVTNAHNVSVIAYNQCIDWHTKMNISLRSVD</sequence>
<protein>
    <submittedName>
        <fullName evidence="2">Uncharacterized protein</fullName>
    </submittedName>
</protein>
<dbReference type="EMBL" id="JAMLJN010000002">
    <property type="protein sequence ID" value="MCL9769430.1"/>
    <property type="molecule type" value="Genomic_DNA"/>
</dbReference>